<feature type="binding site" evidence="10">
    <location>
        <position position="140"/>
    </location>
    <ligand>
        <name>[2Fe-2S] cluster</name>
        <dbReference type="ChEBI" id="CHEBI:190135"/>
    </ligand>
</feature>
<evidence type="ECO:0000256" key="6">
    <source>
        <dbReference type="ARBA" id="ARBA00023014"/>
    </source>
</evidence>
<dbReference type="PROSITE" id="PS01099">
    <property type="entry name" value="COMPLEX1_24K"/>
    <property type="match status" value="1"/>
</dbReference>
<evidence type="ECO:0000256" key="9">
    <source>
        <dbReference type="ARBA" id="ARBA00047712"/>
    </source>
</evidence>
<dbReference type="Gene3D" id="3.40.30.10">
    <property type="entry name" value="Glutaredoxin"/>
    <property type="match status" value="1"/>
</dbReference>
<dbReference type="GO" id="GO:0031967">
    <property type="term" value="C:organelle envelope"/>
    <property type="evidence" value="ECO:0007669"/>
    <property type="project" value="UniProtKB-ARBA"/>
</dbReference>
<comment type="similarity">
    <text evidence="1">Belongs to the complex I 24 kDa subunit family.</text>
</comment>
<dbReference type="InterPro" id="IPR042128">
    <property type="entry name" value="NuoE_dom"/>
</dbReference>
<name>A0A8J7PJ35_9PROT</name>
<dbReference type="CDD" id="cd03064">
    <property type="entry name" value="TRX_Fd_NuoE"/>
    <property type="match status" value="1"/>
</dbReference>
<dbReference type="GO" id="GO:0051537">
    <property type="term" value="F:2 iron, 2 sulfur cluster binding"/>
    <property type="evidence" value="ECO:0007669"/>
    <property type="project" value="UniProtKB-KW"/>
</dbReference>
<proteinExistence type="inferred from homology"/>
<dbReference type="FunFam" id="1.10.10.1590:FF:000001">
    <property type="entry name" value="NADH-quinone oxidoreductase subunit E"/>
    <property type="match status" value="1"/>
</dbReference>
<evidence type="ECO:0000256" key="7">
    <source>
        <dbReference type="ARBA" id="ARBA00023027"/>
    </source>
</evidence>
<dbReference type="SUPFAM" id="SSF52833">
    <property type="entry name" value="Thioredoxin-like"/>
    <property type="match status" value="1"/>
</dbReference>
<dbReference type="InterPro" id="IPR036249">
    <property type="entry name" value="Thioredoxin-like_sf"/>
</dbReference>
<keyword evidence="6 10" id="KW-0411">Iron-sulfur</keyword>
<feature type="binding site" evidence="10">
    <location>
        <position position="100"/>
    </location>
    <ligand>
        <name>[2Fe-2S] cluster</name>
        <dbReference type="ChEBI" id="CHEBI:190135"/>
    </ligand>
</feature>
<dbReference type="GO" id="GO:0031090">
    <property type="term" value="C:organelle membrane"/>
    <property type="evidence" value="ECO:0007669"/>
    <property type="project" value="UniProtKB-ARBA"/>
</dbReference>
<evidence type="ECO:0000256" key="4">
    <source>
        <dbReference type="ARBA" id="ARBA00022967"/>
    </source>
</evidence>
<feature type="binding site" evidence="10">
    <location>
        <position position="95"/>
    </location>
    <ligand>
        <name>[2Fe-2S] cluster</name>
        <dbReference type="ChEBI" id="CHEBI:190135"/>
    </ligand>
</feature>
<keyword evidence="7" id="KW-0520">NAD</keyword>
<dbReference type="GO" id="GO:0098662">
    <property type="term" value="P:inorganic cation transmembrane transport"/>
    <property type="evidence" value="ECO:0007669"/>
    <property type="project" value="UniProtKB-ARBA"/>
</dbReference>
<dbReference type="PANTHER" id="PTHR10371:SF3">
    <property type="entry name" value="NADH DEHYDROGENASE [UBIQUINONE] FLAVOPROTEIN 2, MITOCHONDRIAL"/>
    <property type="match status" value="1"/>
</dbReference>
<evidence type="ECO:0000313" key="11">
    <source>
        <dbReference type="EMBL" id="MBN9413130.1"/>
    </source>
</evidence>
<accession>A0A8J7PJ35</accession>
<dbReference type="InterPro" id="IPR041921">
    <property type="entry name" value="NuoE_N"/>
</dbReference>
<feature type="binding site" evidence="10">
    <location>
        <position position="136"/>
    </location>
    <ligand>
        <name>[2Fe-2S] cluster</name>
        <dbReference type="ChEBI" id="CHEBI:190135"/>
    </ligand>
</feature>
<comment type="cofactor">
    <cofactor evidence="10">
        <name>[2Fe-2S] cluster</name>
        <dbReference type="ChEBI" id="CHEBI:190135"/>
    </cofactor>
    <text evidence="10">Binds 1 [2Fe-2S] cluster.</text>
</comment>
<gene>
    <name evidence="11" type="primary">nuoE</name>
    <name evidence="11" type="ORF">J0H12_04320</name>
</gene>
<keyword evidence="11" id="KW-0560">Oxidoreductase</keyword>
<dbReference type="PIRSF" id="PIRSF000216">
    <property type="entry name" value="NADH_DH_24kDa"/>
    <property type="match status" value="1"/>
</dbReference>
<dbReference type="Proteomes" id="UP000664414">
    <property type="component" value="Unassembled WGS sequence"/>
</dbReference>
<dbReference type="GO" id="GO:0003954">
    <property type="term" value="F:NADH dehydrogenase activity"/>
    <property type="evidence" value="ECO:0007669"/>
    <property type="project" value="TreeGrafter"/>
</dbReference>
<keyword evidence="3 10" id="KW-0479">Metal-binding</keyword>
<comment type="caution">
    <text evidence="11">The sequence shown here is derived from an EMBL/GenBank/DDBJ whole genome shotgun (WGS) entry which is preliminary data.</text>
</comment>
<dbReference type="Gene3D" id="1.10.10.1590">
    <property type="entry name" value="NADH-quinone oxidoreductase subunit E"/>
    <property type="match status" value="1"/>
</dbReference>
<dbReference type="GO" id="GO:0008324">
    <property type="term" value="F:monoatomic cation transmembrane transporter activity"/>
    <property type="evidence" value="ECO:0007669"/>
    <property type="project" value="UniProtKB-ARBA"/>
</dbReference>
<dbReference type="GO" id="GO:0022890">
    <property type="term" value="F:inorganic cation transmembrane transporter activity"/>
    <property type="evidence" value="ECO:0007669"/>
    <property type="project" value="UniProtKB-ARBA"/>
</dbReference>
<dbReference type="EC" id="1.6.5.11" evidence="11"/>
<protein>
    <submittedName>
        <fullName evidence="11">NADH-quinone oxidoreductase subunit NuoE</fullName>
        <ecNumber evidence="11">1.6.5.11</ecNumber>
    </submittedName>
</protein>
<evidence type="ECO:0000256" key="10">
    <source>
        <dbReference type="PIRSR" id="PIRSR000216-1"/>
    </source>
</evidence>
<organism evidence="11 12">
    <name type="scientific">Candidatus Paracaedimonas acanthamoebae</name>
    <dbReference type="NCBI Taxonomy" id="244581"/>
    <lineage>
        <taxon>Bacteria</taxon>
        <taxon>Pseudomonadati</taxon>
        <taxon>Pseudomonadota</taxon>
        <taxon>Alphaproteobacteria</taxon>
        <taxon>Holosporales</taxon>
        <taxon>Caedimonadaceae</taxon>
        <taxon>Candidatus Paracaedimonas</taxon>
    </lineage>
</organism>
<dbReference type="FunFam" id="3.40.30.10:FF:000022">
    <property type="entry name" value="NADH dehydrogenase flavoprotein 2, mitochondrial"/>
    <property type="match status" value="1"/>
</dbReference>
<sequence>MKRTLTPQGKPFIFSSKNQKKVVEIISQYPVTRQASAILPLLDLAQRQAEGWLPQEAIEHVAELLKISSIRAYEIATFYTMFNLSPRGKYLLQVCTTTPCQLVGSDEILKVCNKIADVKQGEISQDNLFTVVEVECLGACVNAPVVQINDDYFEDLNAERMLNILNELKLGNKVASGSTIGRHGSAPYEDSPQEKEGA</sequence>
<comment type="cofactor">
    <cofactor evidence="8">
        <name>[2Fe-2S] cluster</name>
        <dbReference type="ChEBI" id="CHEBI:190135"/>
    </cofactor>
</comment>
<dbReference type="EMBL" id="JAFKGL010000017">
    <property type="protein sequence ID" value="MBN9413130.1"/>
    <property type="molecule type" value="Genomic_DNA"/>
</dbReference>
<dbReference type="GO" id="GO:1902494">
    <property type="term" value="C:catalytic complex"/>
    <property type="evidence" value="ECO:0007669"/>
    <property type="project" value="UniProtKB-ARBA"/>
</dbReference>
<evidence type="ECO:0000256" key="5">
    <source>
        <dbReference type="ARBA" id="ARBA00023004"/>
    </source>
</evidence>
<dbReference type="AlphaFoldDB" id="A0A8J7PJ35"/>
<dbReference type="PANTHER" id="PTHR10371">
    <property type="entry name" value="NADH DEHYDROGENASE UBIQUINONE FLAVOPROTEIN 2, MITOCHONDRIAL"/>
    <property type="match status" value="1"/>
</dbReference>
<dbReference type="NCBIfam" id="NF005725">
    <property type="entry name" value="PRK07539.1-5"/>
    <property type="match status" value="1"/>
</dbReference>
<dbReference type="GO" id="GO:0046872">
    <property type="term" value="F:metal ion binding"/>
    <property type="evidence" value="ECO:0007669"/>
    <property type="project" value="UniProtKB-KW"/>
</dbReference>
<evidence type="ECO:0000256" key="8">
    <source>
        <dbReference type="ARBA" id="ARBA00034078"/>
    </source>
</evidence>
<dbReference type="GO" id="GO:0022804">
    <property type="term" value="F:active transmembrane transporter activity"/>
    <property type="evidence" value="ECO:0007669"/>
    <property type="project" value="UniProtKB-ARBA"/>
</dbReference>
<evidence type="ECO:0000313" key="12">
    <source>
        <dbReference type="Proteomes" id="UP000664414"/>
    </source>
</evidence>
<dbReference type="NCBIfam" id="TIGR01958">
    <property type="entry name" value="nuoE_fam"/>
    <property type="match status" value="1"/>
</dbReference>
<reference evidence="11" key="1">
    <citation type="submission" date="2021-02" db="EMBL/GenBank/DDBJ databases">
        <title>Thiocyanate and organic carbon inputs drive convergent selection for specific autotrophic Afipia and Thiobacillus strains within complex microbiomes.</title>
        <authorList>
            <person name="Huddy R.J."/>
            <person name="Sachdeva R."/>
            <person name="Kadzinga F."/>
            <person name="Kantor R.S."/>
            <person name="Harrison S.T.L."/>
            <person name="Banfield J.F."/>
        </authorList>
    </citation>
    <scope>NUCLEOTIDE SEQUENCE</scope>
    <source>
        <strain evidence="11">SCN18_10_11_15_R4_P_38_20</strain>
    </source>
</reference>
<keyword evidence="4" id="KW-1278">Translocase</keyword>
<dbReference type="Pfam" id="PF01257">
    <property type="entry name" value="2Fe-2S_thioredx"/>
    <property type="match status" value="1"/>
</dbReference>
<evidence type="ECO:0000256" key="3">
    <source>
        <dbReference type="ARBA" id="ARBA00022723"/>
    </source>
</evidence>
<evidence type="ECO:0000256" key="2">
    <source>
        <dbReference type="ARBA" id="ARBA00022714"/>
    </source>
</evidence>
<keyword evidence="5 10" id="KW-0408">Iron</keyword>
<comment type="catalytic activity">
    <reaction evidence="9">
        <text>a quinone + NADH + 5 H(+)(in) = a quinol + NAD(+) + 4 H(+)(out)</text>
        <dbReference type="Rhea" id="RHEA:57888"/>
        <dbReference type="ChEBI" id="CHEBI:15378"/>
        <dbReference type="ChEBI" id="CHEBI:24646"/>
        <dbReference type="ChEBI" id="CHEBI:57540"/>
        <dbReference type="ChEBI" id="CHEBI:57945"/>
        <dbReference type="ChEBI" id="CHEBI:132124"/>
    </reaction>
</comment>
<keyword evidence="2 10" id="KW-0001">2Fe-2S</keyword>
<evidence type="ECO:0000256" key="1">
    <source>
        <dbReference type="ARBA" id="ARBA00010643"/>
    </source>
</evidence>
<dbReference type="InterPro" id="IPR002023">
    <property type="entry name" value="NuoE-like"/>
</dbReference>
<dbReference type="GO" id="GO:0098796">
    <property type="term" value="C:membrane protein complex"/>
    <property type="evidence" value="ECO:0007669"/>
    <property type="project" value="UniProtKB-ARBA"/>
</dbReference>